<reference evidence="1 2" key="1">
    <citation type="journal article" date="2022" name="DNA Res.">
        <title>Chromosomal-level genome assembly of the orchid tree Bauhinia variegata (Leguminosae; Cercidoideae) supports the allotetraploid origin hypothesis of Bauhinia.</title>
        <authorList>
            <person name="Zhong Y."/>
            <person name="Chen Y."/>
            <person name="Zheng D."/>
            <person name="Pang J."/>
            <person name="Liu Y."/>
            <person name="Luo S."/>
            <person name="Meng S."/>
            <person name="Qian L."/>
            <person name="Wei D."/>
            <person name="Dai S."/>
            <person name="Zhou R."/>
        </authorList>
    </citation>
    <scope>NUCLEOTIDE SEQUENCE [LARGE SCALE GENOMIC DNA]</scope>
    <source>
        <strain evidence="1">BV-YZ2020</strain>
    </source>
</reference>
<dbReference type="EMBL" id="CM039429">
    <property type="protein sequence ID" value="KAI4346318.1"/>
    <property type="molecule type" value="Genomic_DNA"/>
</dbReference>
<protein>
    <submittedName>
        <fullName evidence="1">Uncharacterized protein</fullName>
    </submittedName>
</protein>
<dbReference type="Proteomes" id="UP000828941">
    <property type="component" value="Chromosome 4"/>
</dbReference>
<name>A0ACB9PCW1_BAUVA</name>
<comment type="caution">
    <text evidence="1">The sequence shown here is derived from an EMBL/GenBank/DDBJ whole genome shotgun (WGS) entry which is preliminary data.</text>
</comment>
<evidence type="ECO:0000313" key="1">
    <source>
        <dbReference type="EMBL" id="KAI4346318.1"/>
    </source>
</evidence>
<proteinExistence type="predicted"/>
<organism evidence="1 2">
    <name type="scientific">Bauhinia variegata</name>
    <name type="common">Purple orchid tree</name>
    <name type="synonym">Phanera variegata</name>
    <dbReference type="NCBI Taxonomy" id="167791"/>
    <lineage>
        <taxon>Eukaryota</taxon>
        <taxon>Viridiplantae</taxon>
        <taxon>Streptophyta</taxon>
        <taxon>Embryophyta</taxon>
        <taxon>Tracheophyta</taxon>
        <taxon>Spermatophyta</taxon>
        <taxon>Magnoliopsida</taxon>
        <taxon>eudicotyledons</taxon>
        <taxon>Gunneridae</taxon>
        <taxon>Pentapetalae</taxon>
        <taxon>rosids</taxon>
        <taxon>fabids</taxon>
        <taxon>Fabales</taxon>
        <taxon>Fabaceae</taxon>
        <taxon>Cercidoideae</taxon>
        <taxon>Cercideae</taxon>
        <taxon>Bauhiniinae</taxon>
        <taxon>Bauhinia</taxon>
    </lineage>
</organism>
<keyword evidence="2" id="KW-1185">Reference proteome</keyword>
<evidence type="ECO:0000313" key="2">
    <source>
        <dbReference type="Proteomes" id="UP000828941"/>
    </source>
</evidence>
<accession>A0ACB9PCW1</accession>
<sequence length="1542" mass="172185">MGNVEIPDWLKRLPLAPEFRPTDTEFADPIAYISKIEKEASAFGICKIIPPLPKPSKRYVFYNLNKSLMKCPELGSDINSSGVCNSLKINSGDSGSDGKVRAVFTTRQQELGQSMKKTKEGVQSPSSGVHKQVWQSGEIYTLDQFESKSKAYARSVLGMVKEISPLVIEAMFWKAASAKPIYVEYANDVPGSAFGELKGQSHYIHTRRRRKGYYKRSLASSNCKKTEMDSTRDANADENKDTCTQNQADTCLLTSESTATLSTLSSNEGSNSSWQENSDAGNEMEGTSGWKLSNSPWNLQVIARSPGSLTRFMPDDIPGVTSSMIYIGMLFSWFAWHVEDHELHSLNFLHTGAPKTWYAVPGDYAFTFEEVIGSEAYGGNIDHLATLTLLGEKTTLLSPEVVVMSGIPCCRLIQNPGEFVVTFPRAYHVGFSHGFNCGEAANFGTPQWLTVAKEAAVRRAAMNYLPMLSHQQLLYLLTMSFIARVPRSLLPGVRSSRLKDRQKEERELLVKRAFIEDVLHENNLLSVLFEKGTTHHAVLWNADLLPDPSKHSQMPDLASTSGTSVVEMSNISSADKSSHGYLFDKMSLSMENLTDLSLGDDDLPCHFQTDSGALACVGCGILGFPFMAVIQPSERSLMELLPVNHHVLKDSSPNPNVSLQGSVSGNLLCVSDLPLEKELSKPSLKFDRAWNLSSKFLRPRIFCLEHALQIVEMLQGKGGVKLLVICHSDYQKIKAHASAVAEEIGSAFDYNEVPLDIASPEDLTLIDLAIDGEELDASNEDWTSKLGINLRYCVKARKNLPSKQVPYALALGMLFSDKGHSSESFSIKWKSRRCRSKRLKHLCRAKACDGTQTKKDEQSERRIELVSGSIAKNEILFQYSRRKFKSKQGCSSGRSMSHESQEKSKNVSIVLSVDHNNQLSEKDLDTENSRSDCVLSCVSTSTGTKMQHENQTSDVATSMSLNMATSQLPNSIPNPMLMYGGAGTETENQTMKEREIDGKTNLTASSLSNMHYKISASEICNSEENQISYERKNSYSITVVTSERSETLRKNQTTEVSMCDCMDLDDNKQEELQSSHKTNKEEAASSTVSLVNQPALASEEGCSGSPKKNYVAETNSKAMFIRETTELEIITSNRSNEELIPHYDKPINKHTPNGENFEVPVDLSAVDLYDPVPLDAEVQEDVQIGKGDNREINLSSHLPVKERCEYPRGEQAEGLSEVILDSEKQHQDQNRNKSSEEPAPSYVLKGETESITVSEVICSQVSQEACPKGESNTQFISYRRRDREIQPKSINDEVCSGTETSQMESSVSIQECSTIEKEACYIEKNGTEFHLSQDNREWEGSELTMPASRSDAGKKRKREVDRITKDNFSCYGFSRSPCEGLRPRAGKVVTGKSMVDTSDTVKETLETKTARKRPDILVCQKNKNIDVKKSHKCDIDGCGMSFTTKAELQLHKRNRCPHEGCRKKFSSHKYALIHQRVHEDERPFKCPWKGCSMSFKWAWARTEHIRVHTGEKPYQCKVEGCGLSFRFVSDYSRHRRKMGHYV</sequence>
<gene>
    <name evidence="1" type="ORF">L6164_007227</name>
</gene>